<dbReference type="Proteomes" id="UP001408789">
    <property type="component" value="Unassembled WGS sequence"/>
</dbReference>
<name>A0AAP0DGW4_9ASTR</name>
<proteinExistence type="predicted"/>
<evidence type="ECO:0000313" key="2">
    <source>
        <dbReference type="EMBL" id="KAK9072845.1"/>
    </source>
</evidence>
<dbReference type="Pfam" id="PF15365">
    <property type="entry name" value="PNRC"/>
    <property type="match status" value="1"/>
</dbReference>
<organism evidence="2 3">
    <name type="scientific">Deinandra increscens subsp. villosa</name>
    <dbReference type="NCBI Taxonomy" id="3103831"/>
    <lineage>
        <taxon>Eukaryota</taxon>
        <taxon>Viridiplantae</taxon>
        <taxon>Streptophyta</taxon>
        <taxon>Embryophyta</taxon>
        <taxon>Tracheophyta</taxon>
        <taxon>Spermatophyta</taxon>
        <taxon>Magnoliopsida</taxon>
        <taxon>eudicotyledons</taxon>
        <taxon>Gunneridae</taxon>
        <taxon>Pentapetalae</taxon>
        <taxon>asterids</taxon>
        <taxon>campanulids</taxon>
        <taxon>Asterales</taxon>
        <taxon>Asteraceae</taxon>
        <taxon>Asteroideae</taxon>
        <taxon>Heliantheae alliance</taxon>
        <taxon>Madieae</taxon>
        <taxon>Madiinae</taxon>
        <taxon>Deinandra</taxon>
    </lineage>
</organism>
<dbReference type="GO" id="GO:0016071">
    <property type="term" value="P:mRNA metabolic process"/>
    <property type="evidence" value="ECO:0007669"/>
    <property type="project" value="UniProtKB-ARBA"/>
</dbReference>
<evidence type="ECO:0000256" key="1">
    <source>
        <dbReference type="SAM" id="MobiDB-lite"/>
    </source>
</evidence>
<sequence length="102" mass="11066">MKSNGGVAVLQAQDPLNNHPDNLLSAPNRSHPANSPSPNPNFSNGRRRTIKKIDMKNNTREFFAGSAYADSPPASSVPIPVFFSKNHDATVELRRILGLSLS</sequence>
<gene>
    <name evidence="2" type="ORF">SSX86_009280</name>
</gene>
<dbReference type="AlphaFoldDB" id="A0AAP0DGW4"/>
<feature type="region of interest" description="Disordered" evidence="1">
    <location>
        <begin position="1"/>
        <end position="48"/>
    </location>
</feature>
<accession>A0AAP0DGW4</accession>
<keyword evidence="3" id="KW-1185">Reference proteome</keyword>
<feature type="compositionally biased region" description="Low complexity" evidence="1">
    <location>
        <begin position="25"/>
        <end position="44"/>
    </location>
</feature>
<comment type="caution">
    <text evidence="2">The sequence shown here is derived from an EMBL/GenBank/DDBJ whole genome shotgun (WGS) entry which is preliminary data.</text>
</comment>
<reference evidence="2 3" key="1">
    <citation type="submission" date="2024-04" db="EMBL/GenBank/DDBJ databases">
        <title>The reference genome of an endangered Asteraceae, Deinandra increscens subsp. villosa, native to the Central Coast of California.</title>
        <authorList>
            <person name="Guilliams M."/>
            <person name="Hasenstab-Lehman K."/>
            <person name="Meyer R."/>
            <person name="Mcevoy S."/>
        </authorList>
    </citation>
    <scope>NUCLEOTIDE SEQUENCE [LARGE SCALE GENOMIC DNA]</scope>
    <source>
        <tissue evidence="2">Leaf</tissue>
    </source>
</reference>
<dbReference type="EMBL" id="JBCNJP010000010">
    <property type="protein sequence ID" value="KAK9072845.1"/>
    <property type="molecule type" value="Genomic_DNA"/>
</dbReference>
<evidence type="ECO:0000313" key="3">
    <source>
        <dbReference type="Proteomes" id="UP001408789"/>
    </source>
</evidence>
<dbReference type="InterPro" id="IPR028322">
    <property type="entry name" value="PNRC-like_rgn"/>
</dbReference>
<protein>
    <submittedName>
        <fullName evidence="2">Uncharacterized protein</fullName>
    </submittedName>
</protein>